<evidence type="ECO:0000313" key="1">
    <source>
        <dbReference type="EMBL" id="GAA0155488.1"/>
    </source>
</evidence>
<dbReference type="Proteomes" id="UP001454036">
    <property type="component" value="Unassembled WGS sequence"/>
</dbReference>
<name>A0AAV3PWT8_LITER</name>
<sequence length="121" mass="13950">MLRKVEERKLITCVKISRGSPSIFYILFADDTFVFCKASVREGSYIMKILDNYELASGKKVNMGKCSVSFEKRTREGNRREVTTVLGMKEVQDQVKYLGLPSHIGRTNKEVFSFVRTRVEE</sequence>
<evidence type="ECO:0008006" key="3">
    <source>
        <dbReference type="Google" id="ProtNLM"/>
    </source>
</evidence>
<organism evidence="1 2">
    <name type="scientific">Lithospermum erythrorhizon</name>
    <name type="common">Purple gromwell</name>
    <name type="synonym">Lithospermum officinale var. erythrorhizon</name>
    <dbReference type="NCBI Taxonomy" id="34254"/>
    <lineage>
        <taxon>Eukaryota</taxon>
        <taxon>Viridiplantae</taxon>
        <taxon>Streptophyta</taxon>
        <taxon>Embryophyta</taxon>
        <taxon>Tracheophyta</taxon>
        <taxon>Spermatophyta</taxon>
        <taxon>Magnoliopsida</taxon>
        <taxon>eudicotyledons</taxon>
        <taxon>Gunneridae</taxon>
        <taxon>Pentapetalae</taxon>
        <taxon>asterids</taxon>
        <taxon>lamiids</taxon>
        <taxon>Boraginales</taxon>
        <taxon>Boraginaceae</taxon>
        <taxon>Boraginoideae</taxon>
        <taxon>Lithospermeae</taxon>
        <taxon>Lithospermum</taxon>
    </lineage>
</organism>
<evidence type="ECO:0000313" key="2">
    <source>
        <dbReference type="Proteomes" id="UP001454036"/>
    </source>
</evidence>
<gene>
    <name evidence="1" type="ORF">LIER_13204</name>
</gene>
<dbReference type="EMBL" id="BAABME010002634">
    <property type="protein sequence ID" value="GAA0155488.1"/>
    <property type="molecule type" value="Genomic_DNA"/>
</dbReference>
<dbReference type="AlphaFoldDB" id="A0AAV3PWT8"/>
<reference evidence="1 2" key="1">
    <citation type="submission" date="2024-01" db="EMBL/GenBank/DDBJ databases">
        <title>The complete chloroplast genome sequence of Lithospermum erythrorhizon: insights into the phylogenetic relationship among Boraginaceae species and the maternal lineages of purple gromwells.</title>
        <authorList>
            <person name="Okada T."/>
            <person name="Watanabe K."/>
        </authorList>
    </citation>
    <scope>NUCLEOTIDE SEQUENCE [LARGE SCALE GENOMIC DNA]</scope>
</reference>
<accession>A0AAV3PWT8</accession>
<protein>
    <recommendedName>
        <fullName evidence="3">Reverse transcriptase</fullName>
    </recommendedName>
</protein>
<comment type="caution">
    <text evidence="1">The sequence shown here is derived from an EMBL/GenBank/DDBJ whole genome shotgun (WGS) entry which is preliminary data.</text>
</comment>
<proteinExistence type="predicted"/>
<keyword evidence="2" id="KW-1185">Reference proteome</keyword>